<organism evidence="7 8">
    <name type="scientific">Geospiza parvula</name>
    <name type="common">Small tree-finch</name>
    <name type="synonym">Camarhynchus parvulus</name>
    <dbReference type="NCBI Taxonomy" id="87175"/>
    <lineage>
        <taxon>Eukaryota</taxon>
        <taxon>Metazoa</taxon>
        <taxon>Chordata</taxon>
        <taxon>Craniata</taxon>
        <taxon>Vertebrata</taxon>
        <taxon>Euteleostomi</taxon>
        <taxon>Archelosauria</taxon>
        <taxon>Archosauria</taxon>
        <taxon>Dinosauria</taxon>
        <taxon>Saurischia</taxon>
        <taxon>Theropoda</taxon>
        <taxon>Coelurosauria</taxon>
        <taxon>Aves</taxon>
        <taxon>Neognathae</taxon>
        <taxon>Neoaves</taxon>
        <taxon>Telluraves</taxon>
        <taxon>Australaves</taxon>
        <taxon>Passeriformes</taxon>
        <taxon>Thraupidae</taxon>
        <taxon>Camarhynchus</taxon>
    </lineage>
</organism>
<dbReference type="InterPro" id="IPR006042">
    <property type="entry name" value="Xan_ur_permease"/>
</dbReference>
<sequence length="606" mass="64685">MLRLGLAAPASPSPAEGIPLQTFQEQNTTQGSVGLGAQTPPGGQSGHRVGLTGNALGHGPVSPAPRRVDMLYRIEDVPPWYLCILLGFQHYLTCFSGTIAVPFLLAESLCVGKDQLTVSYLIGTIFTCVGITTLIQTTVGIRLPLFQASALAFLVPAKSILALDKWRCPPEEQIYGNWSLPLNTSHIWQPRMREIQGAIIVSSLVEVVIGLLGLPGALLSYIGPLTVTPTVSLIGLSVFQAAGDRAGSHWGISVLTIFLIVLFAQYLRQVAICLPGYRRGHGFVLLRIQIFKMFPIILAIMLVWLICYVLTRTGVFPSRPEEYGYKARTDARGEILSVAPWFRVPYPCQWGLPTVTSAAVLGMFSATLAGIIESIGDYYSCARVGWAPAPPASPAPSPAAGVRVQVGSRRVIQYGAGIMLLLGTIGKFTALFASLPDPVLGGMFCTLFGMITAVGLSNLQFVDMNSSRNLFVLGFAMFFGLTLPNYLDSHPGAINTGTALDQILTVLLTTEMFVGGTIAFVLDNTIPGTQEERGLVQWKAGAHSDSSSSASLRSYDFPFGMGAVRSSRWLRNVPICPVFTGFRARPGGGGAAAAEGPDGGSVCTKV</sequence>
<reference evidence="7" key="2">
    <citation type="submission" date="2025-08" db="UniProtKB">
        <authorList>
            <consortium name="Ensembl"/>
        </authorList>
    </citation>
    <scope>IDENTIFICATION</scope>
</reference>
<evidence type="ECO:0000256" key="5">
    <source>
        <dbReference type="ARBA" id="ARBA00022989"/>
    </source>
</evidence>
<dbReference type="PROSITE" id="PS01116">
    <property type="entry name" value="XANTH_URACIL_PERMASE"/>
    <property type="match status" value="1"/>
</dbReference>
<evidence type="ECO:0000256" key="1">
    <source>
        <dbReference type="ARBA" id="ARBA00004141"/>
    </source>
</evidence>
<dbReference type="PANTHER" id="PTHR11119">
    <property type="entry name" value="XANTHINE-URACIL / VITAMIN C PERMEASE FAMILY MEMBER"/>
    <property type="match status" value="1"/>
</dbReference>
<reference evidence="7" key="3">
    <citation type="submission" date="2025-09" db="UniProtKB">
        <authorList>
            <consortium name="Ensembl"/>
        </authorList>
    </citation>
    <scope>IDENTIFICATION</scope>
</reference>
<evidence type="ECO:0000313" key="8">
    <source>
        <dbReference type="Proteomes" id="UP000694382"/>
    </source>
</evidence>
<evidence type="ECO:0000256" key="6">
    <source>
        <dbReference type="ARBA" id="ARBA00023136"/>
    </source>
</evidence>
<proteinExistence type="inferred from homology"/>
<evidence type="ECO:0000256" key="2">
    <source>
        <dbReference type="ARBA" id="ARBA00008821"/>
    </source>
</evidence>
<comment type="subcellular location">
    <subcellularLocation>
        <location evidence="1">Membrane</location>
        <topology evidence="1">Multi-pass membrane protein</topology>
    </subcellularLocation>
</comment>
<dbReference type="AlphaFoldDB" id="A0A8C3M7F1"/>
<dbReference type="GO" id="GO:0005886">
    <property type="term" value="C:plasma membrane"/>
    <property type="evidence" value="ECO:0007669"/>
    <property type="project" value="UniProtKB-ARBA"/>
</dbReference>
<evidence type="ECO:0000256" key="4">
    <source>
        <dbReference type="ARBA" id="ARBA00022692"/>
    </source>
</evidence>
<accession>A0A8C3M7F1</accession>
<dbReference type="InterPro" id="IPR006043">
    <property type="entry name" value="NCS2"/>
</dbReference>
<dbReference type="Pfam" id="PF00860">
    <property type="entry name" value="Xan_ur_permease"/>
    <property type="match status" value="2"/>
</dbReference>
<reference evidence="7" key="1">
    <citation type="submission" date="2020-02" db="EMBL/GenBank/DDBJ databases">
        <authorList>
            <person name="Enbody D E."/>
            <person name="Pettersson E M."/>
        </authorList>
    </citation>
    <scope>NUCLEOTIDE SEQUENCE [LARGE SCALE GENOMIC DNA]</scope>
</reference>
<comment type="similarity">
    <text evidence="2">Belongs to the nucleobase:cation symporter-2 (NCS2) (TC 2.A.40) family.</text>
</comment>
<keyword evidence="5" id="KW-1133">Transmembrane helix</keyword>
<protein>
    <submittedName>
        <fullName evidence="7">Uncharacterized protein</fullName>
    </submittedName>
</protein>
<dbReference type="GO" id="GO:0022857">
    <property type="term" value="F:transmembrane transporter activity"/>
    <property type="evidence" value="ECO:0007669"/>
    <property type="project" value="InterPro"/>
</dbReference>
<dbReference type="Proteomes" id="UP000694382">
    <property type="component" value="Chromosome 13"/>
</dbReference>
<dbReference type="Ensembl" id="ENSCPVT00000002200.2">
    <property type="protein sequence ID" value="ENSCPVP00000002113.1"/>
    <property type="gene ID" value="ENSCPVG00000001564.2"/>
</dbReference>
<evidence type="ECO:0000256" key="3">
    <source>
        <dbReference type="ARBA" id="ARBA00022448"/>
    </source>
</evidence>
<evidence type="ECO:0000313" key="7">
    <source>
        <dbReference type="Ensembl" id="ENSCPVP00000002113.1"/>
    </source>
</evidence>
<keyword evidence="3" id="KW-0813">Transport</keyword>
<keyword evidence="6" id="KW-0472">Membrane</keyword>
<name>A0A8C3M7F1_GEOPR</name>
<keyword evidence="8" id="KW-1185">Reference proteome</keyword>
<keyword evidence="4" id="KW-0812">Transmembrane</keyword>